<evidence type="ECO:0000313" key="2">
    <source>
        <dbReference type="EMBL" id="GIH22969.1"/>
    </source>
</evidence>
<feature type="region of interest" description="Disordered" evidence="1">
    <location>
        <begin position="1"/>
        <end position="22"/>
    </location>
</feature>
<gene>
    <name evidence="2" type="ORF">Aph01nite_12790</name>
</gene>
<evidence type="ECO:0000256" key="1">
    <source>
        <dbReference type="SAM" id="MobiDB-lite"/>
    </source>
</evidence>
<accession>A0A919UIC8</accession>
<name>A0A919UIC8_9ACTN</name>
<dbReference type="EMBL" id="BOOA01000007">
    <property type="protein sequence ID" value="GIH22969.1"/>
    <property type="molecule type" value="Genomic_DNA"/>
</dbReference>
<protein>
    <submittedName>
        <fullName evidence="2">Uncharacterized protein</fullName>
    </submittedName>
</protein>
<keyword evidence="3" id="KW-1185">Reference proteome</keyword>
<feature type="region of interest" description="Disordered" evidence="1">
    <location>
        <begin position="298"/>
        <end position="383"/>
    </location>
</feature>
<reference evidence="2" key="1">
    <citation type="submission" date="2021-01" db="EMBL/GenBank/DDBJ databases">
        <title>Whole genome shotgun sequence of Acrocarpospora phusangensis NBRC 108782.</title>
        <authorList>
            <person name="Komaki H."/>
            <person name="Tamura T."/>
        </authorList>
    </citation>
    <scope>NUCLEOTIDE SEQUENCE</scope>
    <source>
        <strain evidence="2">NBRC 108782</strain>
    </source>
</reference>
<dbReference type="AlphaFoldDB" id="A0A919UIC8"/>
<organism evidence="2 3">
    <name type="scientific">Acrocarpospora phusangensis</name>
    <dbReference type="NCBI Taxonomy" id="1070424"/>
    <lineage>
        <taxon>Bacteria</taxon>
        <taxon>Bacillati</taxon>
        <taxon>Actinomycetota</taxon>
        <taxon>Actinomycetes</taxon>
        <taxon>Streptosporangiales</taxon>
        <taxon>Streptosporangiaceae</taxon>
        <taxon>Acrocarpospora</taxon>
    </lineage>
</organism>
<comment type="caution">
    <text evidence="2">The sequence shown here is derived from an EMBL/GenBank/DDBJ whole genome shotgun (WGS) entry which is preliminary data.</text>
</comment>
<dbReference type="RefSeq" id="WP_204039791.1">
    <property type="nucleotide sequence ID" value="NZ_BOOA01000007.1"/>
</dbReference>
<sequence length="701" mass="76198">MNDGQINNGRLNGQANGPMDEDGRAQGIPFEWALEGKLPGSHGDYTIMVWSRRLYSRQNFADVSAKFSIGTATELPQVTICNAPFTDPAGNVIDHVVLGLKEWSGNLDARGRKIAQTRWFYLPYRDLLNEPVGYHDLYRKLRTTVLPSPELRLRVPQFGQLLLSQMRIAALLMTGKPVYIADGDTYSLDDRLRFLDTVATLLPYGMRTRLAASTWTSGTSPHQIRLSFATHAVGDAHRVTLQGHIELPHTEPLAVRYHEALTARPPDEVIAHLARMTDPMTFGPKDREAVVNQLANWAGQPEPPRQEPPQQAMPQVMPQRAMPQPEPPQQETPQQVMWQPEPPPPGTPQPVAMWPGTIRPGTAQSAGSRPDSEPIVPEPAGPLLPWADQAELLAPAEPERAGRRPPRAIVVVATGVLLFGAGFGVGFVIKPGLSDGTAPPPNAATSAPAAATTGPPAAAPKEVIIETVSGSAAQYVDAMITNRLRKAGYEVRAKPADDPAALEWSGEPTVIIAYDLDVLESVQTAGFVGTRKKDIQARLRSELDHKNPRFTLLATAPASGRDVLVVGSEEARDDAQDRIEGKGGEVVAVYAREGYLPGFRKRLTKYPGLTVVYQPPDAFREKLATLGAKEGVLVPDSLGLNPAYTCADPLLKDLLPTRNLVLIANESVDEKLRNELKAAVAQLDEDELNRARIVGPPCEKG</sequence>
<evidence type="ECO:0000313" key="3">
    <source>
        <dbReference type="Proteomes" id="UP000640052"/>
    </source>
</evidence>
<proteinExistence type="predicted"/>
<feature type="compositionally biased region" description="Low complexity" evidence="1">
    <location>
        <begin position="308"/>
        <end position="323"/>
    </location>
</feature>
<feature type="compositionally biased region" description="Polar residues" evidence="1">
    <location>
        <begin position="1"/>
        <end position="15"/>
    </location>
</feature>
<dbReference type="Proteomes" id="UP000640052">
    <property type="component" value="Unassembled WGS sequence"/>
</dbReference>